<gene>
    <name evidence="7" type="primary">infB</name>
    <name evidence="10" type="ORF">COW24_04795</name>
</gene>
<accession>A0A2M7H2P4</accession>
<feature type="binding site" evidence="7">
    <location>
        <begin position="223"/>
        <end position="227"/>
    </location>
    <ligand>
        <name>GTP</name>
        <dbReference type="ChEBI" id="CHEBI:37565"/>
    </ligand>
</feature>
<feature type="domain" description="Tr-type G" evidence="9">
    <location>
        <begin position="168"/>
        <end position="337"/>
    </location>
</feature>
<proteinExistence type="inferred from homology"/>
<dbReference type="SUPFAM" id="SSF50447">
    <property type="entry name" value="Translation proteins"/>
    <property type="match status" value="2"/>
</dbReference>
<dbReference type="PANTHER" id="PTHR43381">
    <property type="entry name" value="TRANSLATION INITIATION FACTOR IF-2-RELATED"/>
    <property type="match status" value="1"/>
</dbReference>
<dbReference type="InterPro" id="IPR015760">
    <property type="entry name" value="TIF_IF2"/>
</dbReference>
<dbReference type="InterPro" id="IPR036925">
    <property type="entry name" value="TIF_IF2_dom3_sf"/>
</dbReference>
<dbReference type="SUPFAM" id="SSF52540">
    <property type="entry name" value="P-loop containing nucleoside triphosphate hydrolases"/>
    <property type="match status" value="1"/>
</dbReference>
<dbReference type="GO" id="GO:0003743">
    <property type="term" value="F:translation initiation factor activity"/>
    <property type="evidence" value="ECO:0007669"/>
    <property type="project" value="UniProtKB-UniRule"/>
</dbReference>
<dbReference type="Gene3D" id="2.40.30.10">
    <property type="entry name" value="Translation factors"/>
    <property type="match status" value="2"/>
</dbReference>
<evidence type="ECO:0000256" key="4">
    <source>
        <dbReference type="ARBA" id="ARBA00022741"/>
    </source>
</evidence>
<keyword evidence="5 7" id="KW-0648">Protein biosynthesis</keyword>
<dbReference type="EMBL" id="PFGC01000050">
    <property type="protein sequence ID" value="PIW36500.1"/>
    <property type="molecule type" value="Genomic_DNA"/>
</dbReference>
<dbReference type="InterPro" id="IPR000795">
    <property type="entry name" value="T_Tr_GTP-bd_dom"/>
</dbReference>
<feature type="region of interest" description="G-domain" evidence="7">
    <location>
        <begin position="171"/>
        <end position="319"/>
    </location>
</feature>
<evidence type="ECO:0000256" key="1">
    <source>
        <dbReference type="ARBA" id="ARBA00007733"/>
    </source>
</evidence>
<dbReference type="PROSITE" id="PS51722">
    <property type="entry name" value="G_TR_2"/>
    <property type="match status" value="1"/>
</dbReference>
<dbReference type="Gene3D" id="3.40.50.300">
    <property type="entry name" value="P-loop containing nucleotide triphosphate hydrolases"/>
    <property type="match status" value="1"/>
</dbReference>
<reference evidence="10 11" key="1">
    <citation type="submission" date="2017-09" db="EMBL/GenBank/DDBJ databases">
        <title>Depth-based differentiation of microbial function through sediment-hosted aquifers and enrichment of novel symbionts in the deep terrestrial subsurface.</title>
        <authorList>
            <person name="Probst A.J."/>
            <person name="Ladd B."/>
            <person name="Jarett J.K."/>
            <person name="Geller-Mcgrath D.E."/>
            <person name="Sieber C.M."/>
            <person name="Emerson J.B."/>
            <person name="Anantharaman K."/>
            <person name="Thomas B.C."/>
            <person name="Malmstrom R."/>
            <person name="Stieglmeier M."/>
            <person name="Klingl A."/>
            <person name="Woyke T."/>
            <person name="Ryan C.M."/>
            <person name="Banfield J.F."/>
        </authorList>
    </citation>
    <scope>NUCLEOTIDE SEQUENCE [LARGE SCALE GENOMIC DNA]</scope>
    <source>
        <strain evidence="10">CG15_BIG_FIL_POST_REV_8_21_14_020_45_12</strain>
    </source>
</reference>
<comment type="function">
    <text evidence="7 8">One of the essential components for the initiation of protein synthesis. Protects formylmethionyl-tRNA from spontaneous hydrolysis and promotes its binding to the 30S ribosomal subunits. Also involved in the hydrolysis of GTP during the formation of the 70S ribosomal complex.</text>
</comment>
<dbReference type="CDD" id="cd01887">
    <property type="entry name" value="IF2_eIF5B"/>
    <property type="match status" value="1"/>
</dbReference>
<dbReference type="Pfam" id="PF04760">
    <property type="entry name" value="IF2_N"/>
    <property type="match status" value="1"/>
</dbReference>
<dbReference type="NCBIfam" id="TIGR00231">
    <property type="entry name" value="small_GTP"/>
    <property type="match status" value="1"/>
</dbReference>
<evidence type="ECO:0000256" key="2">
    <source>
        <dbReference type="ARBA" id="ARBA00020675"/>
    </source>
</evidence>
<organism evidence="10 11">
    <name type="scientific">Candidatus Kerfeldbacteria bacterium CG15_BIG_FIL_POST_REV_8_21_14_020_45_12</name>
    <dbReference type="NCBI Taxonomy" id="2014247"/>
    <lineage>
        <taxon>Bacteria</taxon>
        <taxon>Candidatus Kerfeldiibacteriota</taxon>
    </lineage>
</organism>
<evidence type="ECO:0000256" key="3">
    <source>
        <dbReference type="ARBA" id="ARBA00022540"/>
    </source>
</evidence>
<keyword evidence="7" id="KW-0963">Cytoplasm</keyword>
<dbReference type="PANTHER" id="PTHR43381:SF4">
    <property type="entry name" value="EUKARYOTIC TRANSLATION INITIATION FACTOR 5B"/>
    <property type="match status" value="1"/>
</dbReference>
<evidence type="ECO:0000313" key="11">
    <source>
        <dbReference type="Proteomes" id="UP000230292"/>
    </source>
</evidence>
<keyword evidence="6 7" id="KW-0342">GTP-binding</keyword>
<dbReference type="NCBIfam" id="TIGR00487">
    <property type="entry name" value="IF-2"/>
    <property type="match status" value="1"/>
</dbReference>
<dbReference type="Pfam" id="PF11987">
    <property type="entry name" value="IF-2"/>
    <property type="match status" value="1"/>
</dbReference>
<protein>
    <recommendedName>
        <fullName evidence="2 7">Translation initiation factor IF-2</fullName>
    </recommendedName>
</protein>
<dbReference type="InterPro" id="IPR027417">
    <property type="entry name" value="P-loop_NTPase"/>
</dbReference>
<dbReference type="Pfam" id="PF00009">
    <property type="entry name" value="GTP_EFTU"/>
    <property type="match status" value="1"/>
</dbReference>
<dbReference type="FunFam" id="3.40.50.10050:FF:000001">
    <property type="entry name" value="Translation initiation factor IF-2"/>
    <property type="match status" value="1"/>
</dbReference>
<feature type="binding site" evidence="7">
    <location>
        <begin position="277"/>
        <end position="280"/>
    </location>
    <ligand>
        <name>GTP</name>
        <dbReference type="ChEBI" id="CHEBI:37565"/>
    </ligand>
</feature>
<sequence>MNVTELYRELKMTKDEFFTLVNELGFDIGERAIKLDDAVAVKIIQAIKKKRKADNKRSIFEDEAKEEIIVDSIAGDIKKIQLPDKITVKHLAELLEKRVPDVIAILMQNGIMATINETLDYDTVAIIVEDMGYTPELSLENAGIDNTDDRAAQIEEALGKEAEADMVERPPVVVIMGHVDHGKTTLLDAIRKTNVTEGEAGGITQHIGAYQIERNGKQITFIDTPGHEAFTTMRSRGARVADIAILVVAADDGIKPQTIESIHILQEAKIPFAVAINKIDKPGADLNRVKKELSEVNLATEDYGGKTVAVGVSAKAGTNLDELLDAVLLLAEVETNGMKANPAGDVVGTIIESHVDKHTGPIATVLVQNGSLHRGDLVRVGNIPGRIRSLKDWQGLEMKVVGPSTPAQVLGLKNAPVVGDILRSVKDKKEMKDGVKSYDSFGFLKGRVKQDEDGKKKLTIIIRADKLGSLEAIVESLQAIQHKEVGIDFIQKGLGSITENDIHLASASGALVMGFHVGITNGALKFAKDEDISVHLHDIIYELIDLAKEELTKLLSAAKSFNKIGSLKILAVFRREQTYTVAGGRVQDGVMRLEAPVKILRAGKNIGEGIISELQQDKKKTREVKNATECGMKIQTEVEIQEDDIIEVYEIVETQRGLSD</sequence>
<feature type="binding site" evidence="7">
    <location>
        <begin position="177"/>
        <end position="184"/>
    </location>
    <ligand>
        <name>GTP</name>
        <dbReference type="ChEBI" id="CHEBI:37565"/>
    </ligand>
</feature>
<dbReference type="Gene3D" id="3.40.50.10050">
    <property type="entry name" value="Translation initiation factor IF- 2, domain 3"/>
    <property type="match status" value="1"/>
</dbReference>
<dbReference type="HAMAP" id="MF_00100_B">
    <property type="entry name" value="IF_2_B"/>
    <property type="match status" value="1"/>
</dbReference>
<comment type="similarity">
    <text evidence="1 7 8">Belongs to the TRAFAC class translation factor GTPase superfamily. Classic translation factor GTPase family. IF-2 subfamily.</text>
</comment>
<evidence type="ECO:0000256" key="6">
    <source>
        <dbReference type="ARBA" id="ARBA00023134"/>
    </source>
</evidence>
<dbReference type="GO" id="GO:0005737">
    <property type="term" value="C:cytoplasm"/>
    <property type="evidence" value="ECO:0007669"/>
    <property type="project" value="UniProtKB-SubCell"/>
</dbReference>
<dbReference type="AlphaFoldDB" id="A0A2M7H2P4"/>
<dbReference type="InterPro" id="IPR006847">
    <property type="entry name" value="IF2_N"/>
</dbReference>
<evidence type="ECO:0000256" key="8">
    <source>
        <dbReference type="RuleBase" id="RU000644"/>
    </source>
</evidence>
<keyword evidence="3 7" id="KW-0396">Initiation factor</keyword>
<evidence type="ECO:0000259" key="9">
    <source>
        <dbReference type="PROSITE" id="PS51722"/>
    </source>
</evidence>
<dbReference type="InterPro" id="IPR023115">
    <property type="entry name" value="TIF_IF2_dom3"/>
</dbReference>
<dbReference type="SUPFAM" id="SSF52156">
    <property type="entry name" value="Initiation factor IF2/eIF5b, domain 3"/>
    <property type="match status" value="1"/>
</dbReference>
<dbReference type="Proteomes" id="UP000230292">
    <property type="component" value="Unassembled WGS sequence"/>
</dbReference>
<dbReference type="InterPro" id="IPR005225">
    <property type="entry name" value="Small_GTP-bd"/>
</dbReference>
<dbReference type="GO" id="GO:0003924">
    <property type="term" value="F:GTPase activity"/>
    <property type="evidence" value="ECO:0007669"/>
    <property type="project" value="UniProtKB-UniRule"/>
</dbReference>
<evidence type="ECO:0000313" key="10">
    <source>
        <dbReference type="EMBL" id="PIW36500.1"/>
    </source>
</evidence>
<dbReference type="InterPro" id="IPR000178">
    <property type="entry name" value="TF_IF2_bacterial-like"/>
</dbReference>
<comment type="subcellular location">
    <subcellularLocation>
        <location evidence="7">Cytoplasm</location>
    </subcellularLocation>
</comment>
<comment type="caution">
    <text evidence="10">The sequence shown here is derived from an EMBL/GenBank/DDBJ whole genome shotgun (WGS) entry which is preliminary data.</text>
</comment>
<keyword evidence="4 7" id="KW-0547">Nucleotide-binding</keyword>
<dbReference type="FunFam" id="3.40.50.300:FF:000019">
    <property type="entry name" value="Translation initiation factor IF-2"/>
    <property type="match status" value="1"/>
</dbReference>
<dbReference type="InterPro" id="IPR053905">
    <property type="entry name" value="EF-G-like_DII"/>
</dbReference>
<dbReference type="GO" id="GO:0005525">
    <property type="term" value="F:GTP binding"/>
    <property type="evidence" value="ECO:0007669"/>
    <property type="project" value="UniProtKB-KW"/>
</dbReference>
<dbReference type="FunFam" id="2.40.30.10:FF:000008">
    <property type="entry name" value="Translation initiation factor IF-2"/>
    <property type="match status" value="1"/>
</dbReference>
<name>A0A2M7H2P4_9BACT</name>
<dbReference type="InterPro" id="IPR009000">
    <property type="entry name" value="Transl_B-barrel_sf"/>
</dbReference>
<evidence type="ECO:0000256" key="5">
    <source>
        <dbReference type="ARBA" id="ARBA00022917"/>
    </source>
</evidence>
<dbReference type="Pfam" id="PF22042">
    <property type="entry name" value="EF-G_D2"/>
    <property type="match status" value="1"/>
</dbReference>
<evidence type="ECO:0000256" key="7">
    <source>
        <dbReference type="HAMAP-Rule" id="MF_00100"/>
    </source>
</evidence>